<dbReference type="InterPro" id="IPR036942">
    <property type="entry name" value="Beta-barrel_TonB_sf"/>
</dbReference>
<evidence type="ECO:0000256" key="9">
    <source>
        <dbReference type="ARBA" id="ARBA00023136"/>
    </source>
</evidence>
<keyword evidence="12" id="KW-1185">Reference proteome</keyword>
<dbReference type="STRING" id="247633.GP2143_02509"/>
<sequence length="115" mass="13030">MICANDDAFAPELQFTVQTRYEWSIESGALAHVMGHMSYSDEAYTDIISERRYALDSWAIVGLTAGVTEDAWTAEVYIDNLTDERAEVSGNANFNKQRTTVSRPRTAGMRFSYRF</sequence>
<proteinExistence type="predicted"/>
<evidence type="ECO:0000256" key="1">
    <source>
        <dbReference type="ARBA" id="ARBA00004571"/>
    </source>
</evidence>
<evidence type="ECO:0000256" key="3">
    <source>
        <dbReference type="ARBA" id="ARBA00022452"/>
    </source>
</evidence>
<keyword evidence="7" id="KW-0406">Ion transport</keyword>
<keyword evidence="2" id="KW-0813">Transport</keyword>
<dbReference type="SUPFAM" id="SSF56935">
    <property type="entry name" value="Porins"/>
    <property type="match status" value="1"/>
</dbReference>
<dbReference type="AlphaFoldDB" id="A0YEC3"/>
<evidence type="ECO:0000256" key="8">
    <source>
        <dbReference type="ARBA" id="ARBA00023077"/>
    </source>
</evidence>
<dbReference type="PANTHER" id="PTHR32552:SF81">
    <property type="entry name" value="TONB-DEPENDENT OUTER MEMBRANE RECEPTOR"/>
    <property type="match status" value="1"/>
</dbReference>
<keyword evidence="3" id="KW-1134">Transmembrane beta strand</keyword>
<dbReference type="eggNOG" id="COG4773">
    <property type="taxonomic scope" value="Bacteria"/>
</dbReference>
<protein>
    <submittedName>
        <fullName evidence="11">TonB-dependent receptor</fullName>
    </submittedName>
</protein>
<evidence type="ECO:0000313" key="11">
    <source>
        <dbReference type="EMBL" id="EAW30759.1"/>
    </source>
</evidence>
<accession>A0YEC3</accession>
<organism evidence="11 12">
    <name type="scientific">marine gamma proteobacterium HTCC2143</name>
    <dbReference type="NCBI Taxonomy" id="247633"/>
    <lineage>
        <taxon>Bacteria</taxon>
        <taxon>Pseudomonadati</taxon>
        <taxon>Pseudomonadota</taxon>
        <taxon>Gammaproteobacteria</taxon>
        <taxon>Cellvibrionales</taxon>
        <taxon>Spongiibacteraceae</taxon>
        <taxon>BD1-7 clade</taxon>
    </lineage>
</organism>
<keyword evidence="8" id="KW-0798">TonB box</keyword>
<evidence type="ECO:0000256" key="7">
    <source>
        <dbReference type="ARBA" id="ARBA00023065"/>
    </source>
</evidence>
<dbReference type="Gene3D" id="2.40.170.20">
    <property type="entry name" value="TonB-dependent receptor, beta-barrel domain"/>
    <property type="match status" value="1"/>
</dbReference>
<evidence type="ECO:0000256" key="10">
    <source>
        <dbReference type="ARBA" id="ARBA00023237"/>
    </source>
</evidence>
<keyword evidence="5" id="KW-0812">Transmembrane</keyword>
<reference evidence="11 12" key="1">
    <citation type="journal article" date="2010" name="J. Bacteriol.">
        <title>Genome sequence of the oligotrophic marine Gammaproteobacterium HTCC2143, isolated from the Oregon Coast.</title>
        <authorList>
            <person name="Oh H.M."/>
            <person name="Kang I."/>
            <person name="Ferriera S."/>
            <person name="Giovannoni S.J."/>
            <person name="Cho J.C."/>
        </authorList>
    </citation>
    <scope>NUCLEOTIDE SEQUENCE [LARGE SCALE GENOMIC DNA]</scope>
    <source>
        <strain evidence="11 12">HTCC2143</strain>
    </source>
</reference>
<evidence type="ECO:0000256" key="4">
    <source>
        <dbReference type="ARBA" id="ARBA00022496"/>
    </source>
</evidence>
<keyword evidence="4" id="KW-0410">Iron transport</keyword>
<evidence type="ECO:0000313" key="12">
    <source>
        <dbReference type="Proteomes" id="UP000004931"/>
    </source>
</evidence>
<dbReference type="GO" id="GO:0006826">
    <property type="term" value="P:iron ion transport"/>
    <property type="evidence" value="ECO:0007669"/>
    <property type="project" value="UniProtKB-KW"/>
</dbReference>
<dbReference type="PANTHER" id="PTHR32552">
    <property type="entry name" value="FERRICHROME IRON RECEPTOR-RELATED"/>
    <property type="match status" value="1"/>
</dbReference>
<comment type="caution">
    <text evidence="11">The sequence shown here is derived from an EMBL/GenBank/DDBJ whole genome shotgun (WGS) entry which is preliminary data.</text>
</comment>
<dbReference type="Proteomes" id="UP000004931">
    <property type="component" value="Unassembled WGS sequence"/>
</dbReference>
<name>A0YEC3_9GAMM</name>
<dbReference type="EMBL" id="AAVT01000006">
    <property type="protein sequence ID" value="EAW30759.1"/>
    <property type="molecule type" value="Genomic_DNA"/>
</dbReference>
<evidence type="ECO:0000256" key="6">
    <source>
        <dbReference type="ARBA" id="ARBA00023004"/>
    </source>
</evidence>
<keyword evidence="6" id="KW-0408">Iron</keyword>
<keyword evidence="10" id="KW-0998">Cell outer membrane</keyword>
<comment type="subcellular location">
    <subcellularLocation>
        <location evidence="1">Cell outer membrane</location>
        <topology evidence="1">Multi-pass membrane protein</topology>
    </subcellularLocation>
</comment>
<evidence type="ECO:0000256" key="2">
    <source>
        <dbReference type="ARBA" id="ARBA00022448"/>
    </source>
</evidence>
<dbReference type="GO" id="GO:0009279">
    <property type="term" value="C:cell outer membrane"/>
    <property type="evidence" value="ECO:0007669"/>
    <property type="project" value="UniProtKB-SubCell"/>
</dbReference>
<gene>
    <name evidence="11" type="ORF">GP2143_02509</name>
</gene>
<evidence type="ECO:0000256" key="5">
    <source>
        <dbReference type="ARBA" id="ARBA00022692"/>
    </source>
</evidence>
<keyword evidence="9" id="KW-0472">Membrane</keyword>
<keyword evidence="11" id="KW-0675">Receptor</keyword>
<dbReference type="InterPro" id="IPR039426">
    <property type="entry name" value="TonB-dep_rcpt-like"/>
</dbReference>